<evidence type="ECO:0000313" key="3">
    <source>
        <dbReference type="Proteomes" id="UP001301420"/>
    </source>
</evidence>
<keyword evidence="3" id="KW-1185">Reference proteome</keyword>
<keyword evidence="2" id="KW-0614">Plasmid</keyword>
<name>A0AAU0P9H0_9BACT</name>
<evidence type="ECO:0000259" key="1">
    <source>
        <dbReference type="Pfam" id="PF21941"/>
    </source>
</evidence>
<feature type="domain" description="SMEK" evidence="1">
    <location>
        <begin position="11"/>
        <end position="150"/>
    </location>
</feature>
<reference evidence="2 3" key="1">
    <citation type="submission" date="2023-06" db="EMBL/GenBank/DDBJ databases">
        <title>Characterization of Arcobacter Isolates from Retail Chicken Sold in Supermarkets in Tbilisi, Georgia.</title>
        <authorList>
            <person name="Riediger M."/>
            <person name="Zautner A.E."/>
        </authorList>
    </citation>
    <scope>NUCLEOTIDE SEQUENCE [LARGE SCALE GENOMIC DNA]</scope>
    <source>
        <strain evidence="2 3">DSM 115972</strain>
        <plasmid evidence="2 3">p133_DSM_115972</plasmid>
    </source>
</reference>
<dbReference type="InterPro" id="IPR047740">
    <property type="entry name" value="SMEK_dom"/>
</dbReference>
<protein>
    <submittedName>
        <fullName evidence="2">SMEK domain-containing protein</fullName>
    </submittedName>
</protein>
<gene>
    <name evidence="2" type="ORF">QUR79_11700</name>
</gene>
<dbReference type="Proteomes" id="UP001301420">
    <property type="component" value="Plasmid p133_DSM_115972"/>
</dbReference>
<accession>A0AAU0P9H0</accession>
<organism evidence="2 3">
    <name type="scientific">Arcobacter cryaerophilus gv. pseudocryaerophilus</name>
    <dbReference type="NCBI Taxonomy" id="2933791"/>
    <lineage>
        <taxon>Bacteria</taxon>
        <taxon>Pseudomonadati</taxon>
        <taxon>Campylobacterota</taxon>
        <taxon>Epsilonproteobacteria</taxon>
        <taxon>Campylobacterales</taxon>
        <taxon>Arcobacteraceae</taxon>
        <taxon>Aliarcobacter</taxon>
    </lineage>
</organism>
<dbReference type="Pfam" id="PF21941">
    <property type="entry name" value="SMEK_N"/>
    <property type="match status" value="1"/>
</dbReference>
<dbReference type="NCBIfam" id="NF033859">
    <property type="entry name" value="SMEK_N"/>
    <property type="match status" value="1"/>
</dbReference>
<dbReference type="AlphaFoldDB" id="A0AAU0P9H0"/>
<dbReference type="RefSeq" id="WP_390840229.1">
    <property type="nucleotide sequence ID" value="NZ_CP129951.1"/>
</dbReference>
<geneLocation type="plasmid" evidence="2 3">
    <name>p133_DSM_115972</name>
</geneLocation>
<evidence type="ECO:0000313" key="2">
    <source>
        <dbReference type="EMBL" id="WPD04446.1"/>
    </source>
</evidence>
<dbReference type="EMBL" id="CP129951">
    <property type="protein sequence ID" value="WPD04446.1"/>
    <property type="molecule type" value="Genomic_DNA"/>
</dbReference>
<proteinExistence type="predicted"/>
<sequence>MIDERKISFDNISRVFAITRYDIEQHQLVNDQSLNIHGENWFRDIFNFVYNNNFLVNANIETKTGNASAVDLIDKDKKLAYQITTTRTKEKVDNTLKKIKTTVFKDYTLKIFFLLEKSKFKKETKQYFQNEYSINIDDYLIDYTDLLKAMEALETDRLIELNKKLFIKSAEKYTDNITLSLIFKHLIKEKENVIVDYMDDDFGTVDTNAKLNLNKINEKISAEIKRSLDYRVVLDDFCNVDNLLTDLKSYIIDDIYKKILLEKLKQKVSEKELVDKKTSELQDIAISHKIGFNKLISQLHREIENNIEIIDFNSMNIAWIIIAYFFELCDVGVDEIC</sequence>